<dbReference type="EMBL" id="KN838910">
    <property type="protein sequence ID" value="KIJ92425.1"/>
    <property type="molecule type" value="Genomic_DNA"/>
</dbReference>
<proteinExistence type="predicted"/>
<reference evidence="3" key="2">
    <citation type="submission" date="2015-01" db="EMBL/GenBank/DDBJ databases">
        <title>Evolutionary Origins and Diversification of the Mycorrhizal Mutualists.</title>
        <authorList>
            <consortium name="DOE Joint Genome Institute"/>
            <consortium name="Mycorrhizal Genomics Consortium"/>
            <person name="Kohler A."/>
            <person name="Kuo A."/>
            <person name="Nagy L.G."/>
            <person name="Floudas D."/>
            <person name="Copeland A."/>
            <person name="Barry K.W."/>
            <person name="Cichocki N."/>
            <person name="Veneault-Fourrey C."/>
            <person name="LaButti K."/>
            <person name="Lindquist E.A."/>
            <person name="Lipzen A."/>
            <person name="Lundell T."/>
            <person name="Morin E."/>
            <person name="Murat C."/>
            <person name="Riley R."/>
            <person name="Ohm R."/>
            <person name="Sun H."/>
            <person name="Tunlid A."/>
            <person name="Henrissat B."/>
            <person name="Grigoriev I.V."/>
            <person name="Hibbett D.S."/>
            <person name="Martin F."/>
        </authorList>
    </citation>
    <scope>NUCLEOTIDE SEQUENCE [LARGE SCALE GENOMIC DNA]</scope>
    <source>
        <strain evidence="3">LaAM-08-1</strain>
    </source>
</reference>
<evidence type="ECO:0000313" key="3">
    <source>
        <dbReference type="Proteomes" id="UP000054477"/>
    </source>
</evidence>
<dbReference type="AlphaFoldDB" id="A0A0C9WNZ6"/>
<reference evidence="2 3" key="1">
    <citation type="submission" date="2014-04" db="EMBL/GenBank/DDBJ databases">
        <authorList>
            <consortium name="DOE Joint Genome Institute"/>
            <person name="Kuo A."/>
            <person name="Kohler A."/>
            <person name="Nagy L.G."/>
            <person name="Floudas D."/>
            <person name="Copeland A."/>
            <person name="Barry K.W."/>
            <person name="Cichocki N."/>
            <person name="Veneault-Fourrey C."/>
            <person name="LaButti K."/>
            <person name="Lindquist E.A."/>
            <person name="Lipzen A."/>
            <person name="Lundell T."/>
            <person name="Morin E."/>
            <person name="Murat C."/>
            <person name="Sun H."/>
            <person name="Tunlid A."/>
            <person name="Henrissat B."/>
            <person name="Grigoriev I.V."/>
            <person name="Hibbett D.S."/>
            <person name="Martin F."/>
            <person name="Nordberg H.P."/>
            <person name="Cantor M.N."/>
            <person name="Hua S.X."/>
        </authorList>
    </citation>
    <scope>NUCLEOTIDE SEQUENCE [LARGE SCALE GENOMIC DNA]</scope>
    <source>
        <strain evidence="2 3">LaAM-08-1</strain>
    </source>
</reference>
<keyword evidence="3" id="KW-1185">Reference proteome</keyword>
<dbReference type="Proteomes" id="UP000054477">
    <property type="component" value="Unassembled WGS sequence"/>
</dbReference>
<dbReference type="HOGENOM" id="CLU_2758158_0_0_1"/>
<name>A0A0C9WNZ6_9AGAR</name>
<evidence type="ECO:0000256" key="1">
    <source>
        <dbReference type="SAM" id="MobiDB-lite"/>
    </source>
</evidence>
<organism evidence="2 3">
    <name type="scientific">Laccaria amethystina LaAM-08-1</name>
    <dbReference type="NCBI Taxonomy" id="1095629"/>
    <lineage>
        <taxon>Eukaryota</taxon>
        <taxon>Fungi</taxon>
        <taxon>Dikarya</taxon>
        <taxon>Basidiomycota</taxon>
        <taxon>Agaricomycotina</taxon>
        <taxon>Agaricomycetes</taxon>
        <taxon>Agaricomycetidae</taxon>
        <taxon>Agaricales</taxon>
        <taxon>Agaricineae</taxon>
        <taxon>Hydnangiaceae</taxon>
        <taxon>Laccaria</taxon>
    </lineage>
</organism>
<feature type="region of interest" description="Disordered" evidence="1">
    <location>
        <begin position="20"/>
        <end position="43"/>
    </location>
</feature>
<gene>
    <name evidence="2" type="ORF">K443DRAFT_435774</name>
</gene>
<sequence>MSGPFSVTVAPSPLFVQSDRSLFPSRREPPPFHSSTRVEQRRSPSHNFFATDHFVDRQRLLDTHKHLTTY</sequence>
<feature type="compositionally biased region" description="Basic and acidic residues" evidence="1">
    <location>
        <begin position="25"/>
        <end position="42"/>
    </location>
</feature>
<evidence type="ECO:0000313" key="2">
    <source>
        <dbReference type="EMBL" id="KIJ92425.1"/>
    </source>
</evidence>
<protein>
    <submittedName>
        <fullName evidence="2">Uncharacterized protein</fullName>
    </submittedName>
</protein>
<accession>A0A0C9WNZ6</accession>